<keyword evidence="2" id="KW-1185">Reference proteome</keyword>
<evidence type="ECO:0008006" key="3">
    <source>
        <dbReference type="Google" id="ProtNLM"/>
    </source>
</evidence>
<name>A0ABY6PK20_9ACTN</name>
<reference evidence="1" key="1">
    <citation type="submission" date="2022-11" db="EMBL/GenBank/DDBJ databases">
        <title>Identification and genomic analyses of a novel endophytic actinobacterium Streptomyces endophytica sp. nov. with potential for biocontrol of Yam anthracnose.</title>
        <authorList>
            <person name="Huang X."/>
        </authorList>
    </citation>
    <scope>NUCLEOTIDE SEQUENCE</scope>
    <source>
        <strain evidence="1">HNM0140</strain>
    </source>
</reference>
<gene>
    <name evidence="1" type="ORF">OJ254_28470</name>
</gene>
<sequence>MATLYRYAAVFRLLRGRNANNSRHNVPLGNPGLFILDEIIRTL</sequence>
<organism evidence="1 2">
    <name type="scientific">Streptomyces endophytica</name>
    <dbReference type="NCBI Taxonomy" id="2991496"/>
    <lineage>
        <taxon>Bacteria</taxon>
        <taxon>Bacillati</taxon>
        <taxon>Actinomycetota</taxon>
        <taxon>Actinomycetes</taxon>
        <taxon>Kitasatosporales</taxon>
        <taxon>Streptomycetaceae</taxon>
        <taxon>Streptomyces</taxon>
    </lineage>
</organism>
<evidence type="ECO:0000313" key="1">
    <source>
        <dbReference type="EMBL" id="UZJ33492.1"/>
    </source>
</evidence>
<evidence type="ECO:0000313" key="2">
    <source>
        <dbReference type="Proteomes" id="UP001164959"/>
    </source>
</evidence>
<accession>A0ABY6PK20</accession>
<protein>
    <recommendedName>
        <fullName evidence="3">Transposase</fullName>
    </recommendedName>
</protein>
<dbReference type="Proteomes" id="UP001164959">
    <property type="component" value="Chromosome"/>
</dbReference>
<dbReference type="RefSeq" id="WP_265364669.1">
    <property type="nucleotide sequence ID" value="NZ_CP110636.1"/>
</dbReference>
<proteinExistence type="predicted"/>
<dbReference type="EMBL" id="CP110636">
    <property type="protein sequence ID" value="UZJ33492.1"/>
    <property type="molecule type" value="Genomic_DNA"/>
</dbReference>